<dbReference type="AlphaFoldDB" id="A0A9X4QRK3"/>
<sequence length="158" mass="18066">MKSSPDWFMYFIAFWGVVLVVFMSIGGFFMFRKFLKVLPKADGKSKLDWQNHWVELSRPLWNDESKAMLDKLVSPVPNAFRDIAKHSIAAQIGQLAVESGEGSVTEEHCIKGYIMATPKRDHAFLINFFGQQRDRLFAVRPSAPYGKTETFGTSRRLT</sequence>
<gene>
    <name evidence="2" type="ORF">OMP40_02095</name>
</gene>
<organism evidence="2 3">
    <name type="scientific">Cohnella rhizosphaerae</name>
    <dbReference type="NCBI Taxonomy" id="1457232"/>
    <lineage>
        <taxon>Bacteria</taxon>
        <taxon>Bacillati</taxon>
        <taxon>Bacillota</taxon>
        <taxon>Bacilli</taxon>
        <taxon>Bacillales</taxon>
        <taxon>Paenibacillaceae</taxon>
        <taxon>Cohnella</taxon>
    </lineage>
</organism>
<protein>
    <submittedName>
        <fullName evidence="2">DUF2621 domain-containing protein</fullName>
    </submittedName>
</protein>
<keyword evidence="1" id="KW-1133">Transmembrane helix</keyword>
<feature type="transmembrane region" description="Helical" evidence="1">
    <location>
        <begin position="12"/>
        <end position="31"/>
    </location>
</feature>
<evidence type="ECO:0000256" key="1">
    <source>
        <dbReference type="SAM" id="Phobius"/>
    </source>
</evidence>
<keyword evidence="1" id="KW-0472">Membrane</keyword>
<comment type="caution">
    <text evidence="2">The sequence shown here is derived from an EMBL/GenBank/DDBJ whole genome shotgun (WGS) entry which is preliminary data.</text>
</comment>
<evidence type="ECO:0000313" key="2">
    <source>
        <dbReference type="EMBL" id="MDG0808334.1"/>
    </source>
</evidence>
<reference evidence="2" key="1">
    <citation type="submission" date="2022-10" db="EMBL/GenBank/DDBJ databases">
        <title>Comparative genomic analysis of Cohnella hashimotonis sp. nov., isolated from the International Space Station.</title>
        <authorList>
            <person name="Simpson A."/>
            <person name="Venkateswaran K."/>
        </authorList>
    </citation>
    <scope>NUCLEOTIDE SEQUENCE</scope>
    <source>
        <strain evidence="2">DSM 28161</strain>
    </source>
</reference>
<evidence type="ECO:0000313" key="3">
    <source>
        <dbReference type="Proteomes" id="UP001153404"/>
    </source>
</evidence>
<dbReference type="Proteomes" id="UP001153404">
    <property type="component" value="Unassembled WGS sequence"/>
</dbReference>
<name>A0A9X4QRK3_9BACL</name>
<keyword evidence="3" id="KW-1185">Reference proteome</keyword>
<dbReference type="EMBL" id="JAPDIA010000001">
    <property type="protein sequence ID" value="MDG0808334.1"/>
    <property type="molecule type" value="Genomic_DNA"/>
</dbReference>
<dbReference type="InterPro" id="IPR020203">
    <property type="entry name" value="YneK"/>
</dbReference>
<keyword evidence="1" id="KW-0812">Transmembrane</keyword>
<dbReference type="Pfam" id="PF11084">
    <property type="entry name" value="DUF2621"/>
    <property type="match status" value="1"/>
</dbReference>
<accession>A0A9X4QRK3</accession>
<proteinExistence type="predicted"/>